<evidence type="ECO:0000256" key="1">
    <source>
        <dbReference type="ARBA" id="ARBA00023002"/>
    </source>
</evidence>
<organism evidence="3 4">
    <name type="scientific">Arsenicicoccus cauae</name>
    <dbReference type="NCBI Taxonomy" id="2663847"/>
    <lineage>
        <taxon>Bacteria</taxon>
        <taxon>Bacillati</taxon>
        <taxon>Actinomycetota</taxon>
        <taxon>Actinomycetes</taxon>
        <taxon>Micrococcales</taxon>
        <taxon>Intrasporangiaceae</taxon>
        <taxon>Arsenicicoccus</taxon>
    </lineage>
</organism>
<dbReference type="InterPro" id="IPR011251">
    <property type="entry name" value="Luciferase-like_dom"/>
</dbReference>
<dbReference type="PANTHER" id="PTHR43244:SF1">
    <property type="entry name" value="5,10-METHYLENETETRAHYDROMETHANOPTERIN REDUCTASE"/>
    <property type="match status" value="1"/>
</dbReference>
<dbReference type="RefSeq" id="WP_154593714.1">
    <property type="nucleotide sequence ID" value="NZ_WLVL01000039.1"/>
</dbReference>
<dbReference type="EMBL" id="WLVL01000039">
    <property type="protein sequence ID" value="MTB72426.1"/>
    <property type="molecule type" value="Genomic_DNA"/>
</dbReference>
<dbReference type="SUPFAM" id="SSF51679">
    <property type="entry name" value="Bacterial luciferase-like"/>
    <property type="match status" value="1"/>
</dbReference>
<dbReference type="Gene3D" id="3.20.20.30">
    <property type="entry name" value="Luciferase-like domain"/>
    <property type="match status" value="1"/>
</dbReference>
<dbReference type="InterPro" id="IPR050564">
    <property type="entry name" value="F420-G6PD/mer"/>
</dbReference>
<gene>
    <name evidence="3" type="ORF">GGG17_10695</name>
</gene>
<feature type="domain" description="Luciferase-like" evidence="2">
    <location>
        <begin position="14"/>
        <end position="225"/>
    </location>
</feature>
<dbReference type="PANTHER" id="PTHR43244">
    <property type="match status" value="1"/>
</dbReference>
<evidence type="ECO:0000259" key="2">
    <source>
        <dbReference type="Pfam" id="PF00296"/>
    </source>
</evidence>
<comment type="caution">
    <text evidence="3">The sequence shown here is derived from an EMBL/GenBank/DDBJ whole genome shotgun (WGS) entry which is preliminary data.</text>
</comment>
<dbReference type="Proteomes" id="UP000431092">
    <property type="component" value="Unassembled WGS sequence"/>
</dbReference>
<reference evidence="3 4" key="1">
    <citation type="submission" date="2019-11" db="EMBL/GenBank/DDBJ databases">
        <title>Whole genome sequencing identifies a novel species of the genus Arsenicicoccus isolated from human blood.</title>
        <authorList>
            <person name="Jeong J.H."/>
            <person name="Kweon O.J."/>
            <person name="Kim H.R."/>
            <person name="Kim T.-H."/>
            <person name="Ha S.-M."/>
            <person name="Lee M.-K."/>
        </authorList>
    </citation>
    <scope>NUCLEOTIDE SEQUENCE [LARGE SCALE GENOMIC DNA]</scope>
    <source>
        <strain evidence="3 4">MKL-02</strain>
    </source>
</reference>
<evidence type="ECO:0000313" key="3">
    <source>
        <dbReference type="EMBL" id="MTB72426.1"/>
    </source>
</evidence>
<dbReference type="AlphaFoldDB" id="A0A6I3IZL7"/>
<dbReference type="GO" id="GO:0016705">
    <property type="term" value="F:oxidoreductase activity, acting on paired donors, with incorporation or reduction of molecular oxygen"/>
    <property type="evidence" value="ECO:0007669"/>
    <property type="project" value="InterPro"/>
</dbReference>
<dbReference type="Pfam" id="PF00296">
    <property type="entry name" value="Bac_luciferase"/>
    <property type="match status" value="1"/>
</dbReference>
<protein>
    <submittedName>
        <fullName evidence="3">LLM class flavin-dependent oxidoreductase</fullName>
    </submittedName>
</protein>
<accession>A0A6I3IZL7</accession>
<name>A0A6I3IZL7_9MICO</name>
<sequence>MTPRIGLTILPELRWREAEPRWRAAEDLGFDHLWTYDHLTWGGLPDSPWYGTVSTLTAAALVTRYVGIGTFVASPNFRHPAAFVRDVQALQDMSDGRLLLGLGTGGDLDSRVLGGPELSVRQRVDRFEEFARLLDRLLREDHVDHHGTYFACRDARTLPVAATRPTVVMAANGPRSQRLAVALGDAWVTTGTHGDDREAWWRSLAGLSARMDDLDPPEGFRRYVHVDPTCGFSLSSADHFEDVVGRVAALGFTDVITHWPRPDGPYAGDPAVLEEVAARLLTPRGGSGGR</sequence>
<dbReference type="InterPro" id="IPR036661">
    <property type="entry name" value="Luciferase-like_sf"/>
</dbReference>
<keyword evidence="4" id="KW-1185">Reference proteome</keyword>
<evidence type="ECO:0000313" key="4">
    <source>
        <dbReference type="Proteomes" id="UP000431092"/>
    </source>
</evidence>
<keyword evidence="1" id="KW-0560">Oxidoreductase</keyword>
<proteinExistence type="predicted"/>